<feature type="region of interest" description="Disordered" evidence="2">
    <location>
        <begin position="1066"/>
        <end position="1088"/>
    </location>
</feature>
<proteinExistence type="inferred from homology"/>
<evidence type="ECO:0000313" key="4">
    <source>
        <dbReference type="EMBL" id="KAK6154697.1"/>
    </source>
</evidence>
<feature type="compositionally biased region" description="Basic and acidic residues" evidence="2">
    <location>
        <begin position="177"/>
        <end position="188"/>
    </location>
</feature>
<dbReference type="Pfam" id="PF03126">
    <property type="entry name" value="Plus-3"/>
    <property type="match status" value="1"/>
</dbReference>
<feature type="region of interest" description="Disordered" evidence="2">
    <location>
        <begin position="1"/>
        <end position="33"/>
    </location>
</feature>
<accession>A0ABR0X4U1</accession>
<dbReference type="Pfam" id="PF07814">
    <property type="entry name" value="WAPL"/>
    <property type="match status" value="1"/>
</dbReference>
<dbReference type="InterPro" id="IPR036128">
    <property type="entry name" value="Plus3-like_sf"/>
</dbReference>
<feature type="domain" description="Plus3" evidence="3">
    <location>
        <begin position="1091"/>
        <end position="1228"/>
    </location>
</feature>
<dbReference type="PANTHER" id="PTHR22100:SF13">
    <property type="entry name" value="WINGS APART-LIKE PROTEIN HOMOLOG"/>
    <property type="match status" value="1"/>
</dbReference>
<keyword evidence="5" id="KW-1185">Reference proteome</keyword>
<feature type="compositionally biased region" description="Basic residues" evidence="2">
    <location>
        <begin position="1"/>
        <end position="12"/>
    </location>
</feature>
<evidence type="ECO:0000313" key="5">
    <source>
        <dbReference type="Proteomes" id="UP001318860"/>
    </source>
</evidence>
<dbReference type="InterPro" id="IPR022771">
    <property type="entry name" value="WAPL_C"/>
</dbReference>
<dbReference type="Gene3D" id="3.90.70.200">
    <property type="entry name" value="Plus-3 domain"/>
    <property type="match status" value="1"/>
</dbReference>
<dbReference type="EMBL" id="JABTTQ020000005">
    <property type="protein sequence ID" value="KAK6154697.1"/>
    <property type="molecule type" value="Genomic_DNA"/>
</dbReference>
<feature type="region of interest" description="Disordered" evidence="2">
    <location>
        <begin position="988"/>
        <end position="1042"/>
    </location>
</feature>
<dbReference type="Gene3D" id="1.25.10.10">
    <property type="entry name" value="Leucine-rich Repeat Variant"/>
    <property type="match status" value="2"/>
</dbReference>
<dbReference type="InterPro" id="IPR039874">
    <property type="entry name" value="WAPL"/>
</dbReference>
<name>A0ABR0X4U1_REHGL</name>
<comment type="similarity">
    <text evidence="1">Belongs to the WAPL family.</text>
</comment>
<evidence type="ECO:0000256" key="2">
    <source>
        <dbReference type="SAM" id="MobiDB-lite"/>
    </source>
</evidence>
<dbReference type="PROSITE" id="PS51360">
    <property type="entry name" value="PLUS3"/>
    <property type="match status" value="1"/>
</dbReference>
<feature type="compositionally biased region" description="Polar residues" evidence="2">
    <location>
        <begin position="15"/>
        <end position="33"/>
    </location>
</feature>
<dbReference type="InterPro" id="IPR016024">
    <property type="entry name" value="ARM-type_fold"/>
</dbReference>
<gene>
    <name evidence="4" type="ORF">DH2020_008945</name>
</gene>
<feature type="compositionally biased region" description="Polar residues" evidence="2">
    <location>
        <begin position="988"/>
        <end position="1005"/>
    </location>
</feature>
<dbReference type="SMART" id="SM00719">
    <property type="entry name" value="Plus3"/>
    <property type="match status" value="1"/>
</dbReference>
<protein>
    <recommendedName>
        <fullName evidence="3">Plus3 domain-containing protein</fullName>
    </recommendedName>
</protein>
<evidence type="ECO:0000259" key="3">
    <source>
        <dbReference type="PROSITE" id="PS51360"/>
    </source>
</evidence>
<dbReference type="Proteomes" id="UP001318860">
    <property type="component" value="Unassembled WGS sequence"/>
</dbReference>
<dbReference type="SUPFAM" id="SSF159042">
    <property type="entry name" value="Plus3-like"/>
    <property type="match status" value="1"/>
</dbReference>
<dbReference type="SUPFAM" id="SSF48371">
    <property type="entry name" value="ARM repeat"/>
    <property type="match status" value="1"/>
</dbReference>
<dbReference type="PANTHER" id="PTHR22100">
    <property type="entry name" value="WINGS APART-LIKE PROTEIN HOMOLOG"/>
    <property type="match status" value="1"/>
</dbReference>
<feature type="region of interest" description="Disordered" evidence="2">
    <location>
        <begin position="172"/>
        <end position="197"/>
    </location>
</feature>
<reference evidence="4 5" key="1">
    <citation type="journal article" date="2021" name="Comput. Struct. Biotechnol. J.">
        <title>De novo genome assembly of the potent medicinal plant Rehmannia glutinosa using nanopore technology.</title>
        <authorList>
            <person name="Ma L."/>
            <person name="Dong C."/>
            <person name="Song C."/>
            <person name="Wang X."/>
            <person name="Zheng X."/>
            <person name="Niu Y."/>
            <person name="Chen S."/>
            <person name="Feng W."/>
        </authorList>
    </citation>
    <scope>NUCLEOTIDE SEQUENCE [LARGE SCALE GENOMIC DNA]</scope>
    <source>
        <strain evidence="4">DH-2019</strain>
    </source>
</reference>
<evidence type="ECO:0000256" key="1">
    <source>
        <dbReference type="ARBA" id="ARBA00006854"/>
    </source>
</evidence>
<dbReference type="InterPro" id="IPR004343">
    <property type="entry name" value="Plus-3_dom"/>
</dbReference>
<dbReference type="InterPro" id="IPR011989">
    <property type="entry name" value="ARM-like"/>
</dbReference>
<feature type="region of interest" description="Disordered" evidence="2">
    <location>
        <begin position="663"/>
        <end position="690"/>
    </location>
</feature>
<comment type="caution">
    <text evidence="4">The sequence shown here is derived from an EMBL/GenBank/DDBJ whole genome shotgun (WGS) entry which is preliminary data.</text>
</comment>
<organism evidence="4 5">
    <name type="scientific">Rehmannia glutinosa</name>
    <name type="common">Chinese foxglove</name>
    <dbReference type="NCBI Taxonomy" id="99300"/>
    <lineage>
        <taxon>Eukaryota</taxon>
        <taxon>Viridiplantae</taxon>
        <taxon>Streptophyta</taxon>
        <taxon>Embryophyta</taxon>
        <taxon>Tracheophyta</taxon>
        <taxon>Spermatophyta</taxon>
        <taxon>Magnoliopsida</taxon>
        <taxon>eudicotyledons</taxon>
        <taxon>Gunneridae</taxon>
        <taxon>Pentapetalae</taxon>
        <taxon>asterids</taxon>
        <taxon>lamiids</taxon>
        <taxon>Lamiales</taxon>
        <taxon>Orobanchaceae</taxon>
        <taxon>Rehmannieae</taxon>
        <taxon>Rehmannia</taxon>
    </lineage>
</organism>
<sequence>MMSRAYGRRGRALNRSYSGTNSFANGISESSSQEFSQDVYDFTFPSEDSTRCHWSDPYSFSSSQESGQLAFLPPRKGGDCDGEFRESKKVKMIGVDPKRNGAGSSQESKKFGVLGISDGELEEIVAQPQRKGRENNIYDFSEHGDLWTSKKSKNIDLDSYLLSSSQELSDLGIPQSRKREGNGDHWDFDGVSGKTKKKDRCENGVLLKKKKKKMKSKVPTPDYVELTTTLMETQEFGEMMEHEDEVNFALDGLKKGQPVRIRRASLLSLLSVCGTVQQRRLLKVHGMAKTIIDAVLGLSFDDTPSNLAAAALFYILTIDGHDDHLLDSPSSIRFLIKLLKPLSSSAVKEKALPVGSKLLSLCKSGFLQESAKGTDSSSTAIMIKVREILVNCKEMKPRDDSDDGMEEPELNPKWISLLTMEKACSSNISIEDTSGALRKTGGKFKEKLREFGGIDAVFEVARKCHSVMEEWLEKSPIFALDPKDISGLESLVLLLKCLKIMENATFLSNDNQRHLIGMKGNFDGQRAPRSFTKLVLSVIKILSGVSLLRNSLGSSQDEKMDCISFGNSQLAGLCSLELTSQESFNQYDHCKSSVEPTELFADPLLLKLRVESSQAELCSGTSRNSDSVAHISSNNSETEFGIGKDSQDPFAFHDDEFEPSKWDLLSGSANKSSSQDSRATVSGYRNGSHSVPVLSQQESNMEYRHSQEASCSSAVDEDTSNLLADCLLTAVKVLMNLTNDNPEGCQQIASCGGLEILSSLIAGHFPSFRLSLPHFDDVRDSSLSSKSSPRINTRLTDRELDFLVALLGLLVNLVEKDGRNRSRLAAATVSLPNPEGSDSEDQSDVISLLCSIFLANQGNNEAAGEETYLSWEDEASILQGEKEAEKMIVEAYAALLLAFLSTESKSVRNAIAQYLPNHNLKTLVPVLERFLEFHLTLNMISPETHTAVLEVIESSCCYTLGRQGLMAEVDRSAPRRRWLKLSYSNDDSNDNRAYSSRKASGSLVPSTRDICLSSQNDRPNEIKHRVRKRTPPKTQSKAERASALAELSKRRKDIASRRISGCHNPPITSRAFADEEKSNGDEDDTSFESNFPTFEDVKKITIRRSILGKWFMEPFFDELIAGCFVRVRIGYKKFGVPVYRLCTVRNVDATKSERRYRFENRTTYKYLDVIWGNDRSPARWTMTSISDSPPLRAEFDQLIREAACGLGGFMPTKKDVAEKLAAINKINSFVYTAAAVRRMLDEKRAAAGWGPPNVAAEKARLRAEMDMAGDDVAERERIEARLRKLEKEASVPGGAGKDEKGFRLAELNRKNKIENLKNGSKVSTSFENGGGGYDPFSRRWTKSRNYYAMSSVGEINGGIDRVLAKKSGDVSSVGGAGGLVDTSAPLDQGKESNKMHDFELSISLDALEKFGGAKGAREGFMANKQRIEATQGCKAPVDDLRKKHGRRILTVDEYRKRRG</sequence>
<feature type="compositionally biased region" description="Polar residues" evidence="2">
    <location>
        <begin position="667"/>
        <end position="690"/>
    </location>
</feature>